<dbReference type="Gene3D" id="2.40.50.1020">
    <property type="entry name" value="LytTr DNA-binding domain"/>
    <property type="match status" value="1"/>
</dbReference>
<dbReference type="RefSeq" id="WP_323697424.1">
    <property type="nucleotide sequence ID" value="NZ_JAYGIL010000018.1"/>
</dbReference>
<dbReference type="PANTHER" id="PTHR37299">
    <property type="entry name" value="TRANSCRIPTIONAL REGULATOR-RELATED"/>
    <property type="match status" value="1"/>
</dbReference>
<dbReference type="SMART" id="SM00850">
    <property type="entry name" value="LytTR"/>
    <property type="match status" value="1"/>
</dbReference>
<evidence type="ECO:0000313" key="3">
    <source>
        <dbReference type="EMBL" id="MEA5404130.1"/>
    </source>
</evidence>
<dbReference type="PROSITE" id="PS50930">
    <property type="entry name" value="HTH_LYTTR"/>
    <property type="match status" value="1"/>
</dbReference>
<feature type="transmembrane region" description="Helical" evidence="1">
    <location>
        <begin position="92"/>
        <end position="112"/>
    </location>
</feature>
<feature type="transmembrane region" description="Helical" evidence="1">
    <location>
        <begin position="20"/>
        <end position="44"/>
    </location>
</feature>
<organism evidence="3 4">
    <name type="scientific">Arcicella gelida</name>
    <dbReference type="NCBI Taxonomy" id="2984195"/>
    <lineage>
        <taxon>Bacteria</taxon>
        <taxon>Pseudomonadati</taxon>
        <taxon>Bacteroidota</taxon>
        <taxon>Cytophagia</taxon>
        <taxon>Cytophagales</taxon>
        <taxon>Flectobacillaceae</taxon>
        <taxon>Arcicella</taxon>
    </lineage>
</organism>
<evidence type="ECO:0000256" key="1">
    <source>
        <dbReference type="SAM" id="Phobius"/>
    </source>
</evidence>
<feature type="transmembrane region" description="Helical" evidence="1">
    <location>
        <begin position="50"/>
        <end position="71"/>
    </location>
</feature>
<keyword evidence="4" id="KW-1185">Reference proteome</keyword>
<reference evidence="3 4" key="1">
    <citation type="submission" date="2023-12" db="EMBL/GenBank/DDBJ databases">
        <title>Novel species of the genus Arcicella isolated from rivers.</title>
        <authorList>
            <person name="Lu H."/>
        </authorList>
    </citation>
    <scope>NUCLEOTIDE SEQUENCE [LARGE SCALE GENOMIC DNA]</scope>
    <source>
        <strain evidence="3 4">DC2W</strain>
    </source>
</reference>
<dbReference type="InterPro" id="IPR046947">
    <property type="entry name" value="LytR-like"/>
</dbReference>
<evidence type="ECO:0000259" key="2">
    <source>
        <dbReference type="PROSITE" id="PS50930"/>
    </source>
</evidence>
<feature type="transmembrane region" description="Helical" evidence="1">
    <location>
        <begin position="124"/>
        <end position="146"/>
    </location>
</feature>
<dbReference type="GO" id="GO:0003677">
    <property type="term" value="F:DNA binding"/>
    <property type="evidence" value="ECO:0007669"/>
    <property type="project" value="UniProtKB-KW"/>
</dbReference>
<comment type="caution">
    <text evidence="3">The sequence shown here is derived from an EMBL/GenBank/DDBJ whole genome shotgun (WGS) entry which is preliminary data.</text>
</comment>
<proteinExistence type="predicted"/>
<dbReference type="Pfam" id="PF04397">
    <property type="entry name" value="LytTR"/>
    <property type="match status" value="1"/>
</dbReference>
<keyword evidence="1" id="KW-1133">Transmembrane helix</keyword>
<protein>
    <submittedName>
        <fullName evidence="3">LytTR family DNA-binding domain-containing protein</fullName>
    </submittedName>
</protein>
<accession>A0ABU5S6S9</accession>
<dbReference type="Proteomes" id="UP001303899">
    <property type="component" value="Unassembled WGS sequence"/>
</dbReference>
<feature type="domain" description="HTH LytTR-type" evidence="2">
    <location>
        <begin position="176"/>
        <end position="282"/>
    </location>
</feature>
<keyword evidence="3" id="KW-0238">DNA-binding</keyword>
<name>A0ABU5S6S9_9BACT</name>
<keyword evidence="1" id="KW-0812">Transmembrane</keyword>
<sequence length="282" mass="32352">MLKILQQPYPHNDSTRRKLFLSFAAGIFIATFLMFFQPFGIANWHDDAKIVILTGFGIITSATMLFIYFGVQSLFPNYFKEERWTVGREIGMVALNVLSIMTINVLYTQYYITKGFNMLNLVSMVIYTLVLGVFPATGIILINYIFYLKQYSKPPQPSHLPEKSIEEASAINEIILIAENGKDSITLSPDSFFYIESSDNYSTVVFLKEDIFQKELIRSSLTRLESQIVPTQIVRCHRSFIVNLDKVDKVTGNAQGYKLHLNESDFVIPVARRYSEIVYELK</sequence>
<dbReference type="PANTHER" id="PTHR37299:SF1">
    <property type="entry name" value="STAGE 0 SPORULATION PROTEIN A HOMOLOG"/>
    <property type="match status" value="1"/>
</dbReference>
<dbReference type="InterPro" id="IPR007492">
    <property type="entry name" value="LytTR_DNA-bd_dom"/>
</dbReference>
<dbReference type="EMBL" id="JAYGIL010000018">
    <property type="protein sequence ID" value="MEA5404130.1"/>
    <property type="molecule type" value="Genomic_DNA"/>
</dbReference>
<evidence type="ECO:0000313" key="4">
    <source>
        <dbReference type="Proteomes" id="UP001303899"/>
    </source>
</evidence>
<gene>
    <name evidence="3" type="ORF">VB776_14460</name>
</gene>
<keyword evidence="1" id="KW-0472">Membrane</keyword>